<evidence type="ECO:0000256" key="4">
    <source>
        <dbReference type="ARBA" id="ARBA00022842"/>
    </source>
</evidence>
<feature type="region of interest" description="Disordered" evidence="5">
    <location>
        <begin position="161"/>
        <end position="183"/>
    </location>
</feature>
<evidence type="ECO:0000259" key="7">
    <source>
        <dbReference type="Pfam" id="PF22600"/>
    </source>
</evidence>
<dbReference type="PANTHER" id="PTHR23092:SF15">
    <property type="entry name" value="INACTIVE NON-CANONICAL POLY(A) RNA POLYMERASE PROTEIN TRF4-2-RELATED"/>
    <property type="match status" value="1"/>
</dbReference>
<evidence type="ECO:0000313" key="8">
    <source>
        <dbReference type="EMBL" id="EEP76774.1"/>
    </source>
</evidence>
<sequence>MPTAYEFRGNRDHGTSRPQHEFTFRSRQPRTFARPLLTTQRDATPEFVLMNEDSEKQPPKFMNLEELNDSDEESSLAEDGQPPRKRQATESAMPSTMPKWSNPDPYTVLPPPDESQGKKKDVVKLIRKARIAAAQVKPAENNAIESNEDFISLGADDLIMDRPPENAPRGPRVDRDGDPALGNRKRTRHDEIIAPSFKPMRFEKPDTRFNLDGSIIQIYRSLPGEDSSPWFVRSSQLPFHLGTRLHDEIIGFYHWVKPKPFEDVIRTDLITRLEMHMQRRFPGSQLHAFGSYASGLYLPVADVDLVLLSRSFLRQGKKFLCQKPKDIWSLSAYIKDTEIAVPGSIETIAHARVPIIKFVDRLTGLKVDLSFDNSSGLTANRTFQIWKTQFPAMPLIVSVIKQFLLLRGLNEVPTGGLGGFSIICLVTSLLQHLPHGMSEPNLGGVLMDFFDLYGNKFDFSTVGIDLNPPGYFYKHSRNIYQANSRDRLTIIDPNNRDNDMSVGTKEIRRIFKAFSEAFNILRHNMASIPFSKSQTSSLLALIIGANYESYHAQRQHLFELYANHPRYVQYHNAVPVFPTVSTPPPPPPLSPPPPPPELGTVGISANGPAGPKLGKKKQKFLDRAARLRLLRPDLKAIPESLTHEEAIKIGGYSCETEMVRDLLAREKALEQQQAS</sequence>
<dbReference type="GO" id="GO:0043634">
    <property type="term" value="P:polyadenylation-dependent ncRNA catabolic process"/>
    <property type="evidence" value="ECO:0007669"/>
    <property type="project" value="TreeGrafter"/>
</dbReference>
<dbReference type="HOGENOM" id="CLU_013572_2_1_1"/>
<dbReference type="InParanoid" id="C4JJ16"/>
<dbReference type="GO" id="GO:1990817">
    <property type="term" value="F:poly(A) RNA polymerase activity"/>
    <property type="evidence" value="ECO:0007669"/>
    <property type="project" value="UniProtKB-EC"/>
</dbReference>
<feature type="region of interest" description="Disordered" evidence="5">
    <location>
        <begin position="581"/>
        <end position="616"/>
    </location>
</feature>
<evidence type="ECO:0000256" key="5">
    <source>
        <dbReference type="SAM" id="MobiDB-lite"/>
    </source>
</evidence>
<organism evidence="8 9">
    <name type="scientific">Uncinocarpus reesii (strain UAMH 1704)</name>
    <dbReference type="NCBI Taxonomy" id="336963"/>
    <lineage>
        <taxon>Eukaryota</taxon>
        <taxon>Fungi</taxon>
        <taxon>Dikarya</taxon>
        <taxon>Ascomycota</taxon>
        <taxon>Pezizomycotina</taxon>
        <taxon>Eurotiomycetes</taxon>
        <taxon>Eurotiomycetidae</taxon>
        <taxon>Onygenales</taxon>
        <taxon>Onygenaceae</taxon>
        <taxon>Uncinocarpus</taxon>
    </lineage>
</organism>
<dbReference type="GeneID" id="8438592"/>
<name>C4JJ16_UNCRE</name>
<dbReference type="VEuPathDB" id="FungiDB:UREG_01623"/>
<dbReference type="GO" id="GO:0005730">
    <property type="term" value="C:nucleolus"/>
    <property type="evidence" value="ECO:0007669"/>
    <property type="project" value="TreeGrafter"/>
</dbReference>
<dbReference type="OrthoDB" id="273917at2759"/>
<dbReference type="KEGG" id="ure:UREG_01623"/>
<dbReference type="InterPro" id="IPR045862">
    <property type="entry name" value="Trf4-like"/>
</dbReference>
<dbReference type="Pfam" id="PF22600">
    <property type="entry name" value="MTPAP-like_central"/>
    <property type="match status" value="1"/>
</dbReference>
<dbReference type="InterPro" id="IPR054708">
    <property type="entry name" value="MTPAP-like_central"/>
</dbReference>
<keyword evidence="9" id="KW-1185">Reference proteome</keyword>
<feature type="compositionally biased region" description="Acidic residues" evidence="5">
    <location>
        <begin position="66"/>
        <end position="76"/>
    </location>
</feature>
<dbReference type="GO" id="GO:0046872">
    <property type="term" value="F:metal ion binding"/>
    <property type="evidence" value="ECO:0007669"/>
    <property type="project" value="UniProtKB-KW"/>
</dbReference>
<dbReference type="InterPro" id="IPR002058">
    <property type="entry name" value="PAP_assoc"/>
</dbReference>
<dbReference type="GO" id="GO:0003729">
    <property type="term" value="F:mRNA binding"/>
    <property type="evidence" value="ECO:0007669"/>
    <property type="project" value="TreeGrafter"/>
</dbReference>
<evidence type="ECO:0000259" key="6">
    <source>
        <dbReference type="Pfam" id="PF03828"/>
    </source>
</evidence>
<dbReference type="RefSeq" id="XP_002542107.1">
    <property type="nucleotide sequence ID" value="XM_002542061.1"/>
</dbReference>
<accession>C4JJ16</accession>
<evidence type="ECO:0000256" key="3">
    <source>
        <dbReference type="ARBA" id="ARBA00022723"/>
    </source>
</evidence>
<evidence type="ECO:0000313" key="9">
    <source>
        <dbReference type="Proteomes" id="UP000002058"/>
    </source>
</evidence>
<dbReference type="EC" id="2.7.7.19" evidence="2"/>
<dbReference type="eggNOG" id="KOG1906">
    <property type="taxonomic scope" value="Eukaryota"/>
</dbReference>
<dbReference type="OMA" id="IPEHHLG"/>
<dbReference type="GO" id="GO:0031123">
    <property type="term" value="P:RNA 3'-end processing"/>
    <property type="evidence" value="ECO:0007669"/>
    <property type="project" value="TreeGrafter"/>
</dbReference>
<feature type="compositionally biased region" description="Pro residues" evidence="5">
    <location>
        <begin position="581"/>
        <end position="597"/>
    </location>
</feature>
<dbReference type="SUPFAM" id="SSF81301">
    <property type="entry name" value="Nucleotidyltransferase"/>
    <property type="match status" value="1"/>
</dbReference>
<dbReference type="Gene3D" id="1.10.1410.10">
    <property type="match status" value="1"/>
</dbReference>
<dbReference type="STRING" id="336963.C4JJ16"/>
<feature type="domain" description="PAP-associated" evidence="6">
    <location>
        <begin position="441"/>
        <end position="498"/>
    </location>
</feature>
<dbReference type="Proteomes" id="UP000002058">
    <property type="component" value="Unassembled WGS sequence"/>
</dbReference>
<dbReference type="InterPro" id="IPR043519">
    <property type="entry name" value="NT_sf"/>
</dbReference>
<comment type="similarity">
    <text evidence="1">Belongs to the DNA polymerase type-B-like family.</text>
</comment>
<feature type="region of interest" description="Disordered" evidence="5">
    <location>
        <begin position="1"/>
        <end position="121"/>
    </location>
</feature>
<evidence type="ECO:0000256" key="2">
    <source>
        <dbReference type="ARBA" id="ARBA00012388"/>
    </source>
</evidence>
<dbReference type="PANTHER" id="PTHR23092">
    <property type="entry name" value="POLY(A) RNA POLYMERASE"/>
    <property type="match status" value="1"/>
</dbReference>
<dbReference type="EMBL" id="CH476615">
    <property type="protein sequence ID" value="EEP76774.1"/>
    <property type="molecule type" value="Genomic_DNA"/>
</dbReference>
<proteinExistence type="inferred from homology"/>
<dbReference type="Gene3D" id="3.30.460.10">
    <property type="entry name" value="Beta Polymerase, domain 2"/>
    <property type="match status" value="1"/>
</dbReference>
<feature type="domain" description="Poly(A) RNA polymerase mitochondrial-like central palm" evidence="7">
    <location>
        <begin position="245"/>
        <end position="386"/>
    </location>
</feature>
<dbReference type="AlphaFoldDB" id="C4JJ16"/>
<keyword evidence="3" id="KW-0479">Metal-binding</keyword>
<reference evidence="9" key="1">
    <citation type="journal article" date="2009" name="Genome Res.">
        <title>Comparative genomic analyses of the human fungal pathogens Coccidioides and their relatives.</title>
        <authorList>
            <person name="Sharpton T.J."/>
            <person name="Stajich J.E."/>
            <person name="Rounsley S.D."/>
            <person name="Gardner M.J."/>
            <person name="Wortman J.R."/>
            <person name="Jordar V.S."/>
            <person name="Maiti R."/>
            <person name="Kodira C.D."/>
            <person name="Neafsey D.E."/>
            <person name="Zeng Q."/>
            <person name="Hung C.-Y."/>
            <person name="McMahan C."/>
            <person name="Muszewska A."/>
            <person name="Grynberg M."/>
            <person name="Mandel M.A."/>
            <person name="Kellner E.M."/>
            <person name="Barker B.M."/>
            <person name="Galgiani J.N."/>
            <person name="Orbach M.J."/>
            <person name="Kirkland T.N."/>
            <person name="Cole G.T."/>
            <person name="Henn M.R."/>
            <person name="Birren B.W."/>
            <person name="Taylor J.W."/>
        </authorList>
    </citation>
    <scope>NUCLEOTIDE SEQUENCE [LARGE SCALE GENOMIC DNA]</scope>
    <source>
        <strain evidence="9">UAMH 1704</strain>
    </source>
</reference>
<protein>
    <recommendedName>
        <fullName evidence="2">polynucleotide adenylyltransferase</fullName>
        <ecNumber evidence="2">2.7.7.19</ecNumber>
    </recommendedName>
</protein>
<evidence type="ECO:0000256" key="1">
    <source>
        <dbReference type="ARBA" id="ARBA00008593"/>
    </source>
</evidence>
<keyword evidence="4" id="KW-0460">Magnesium</keyword>
<dbReference type="Pfam" id="PF03828">
    <property type="entry name" value="PAP_assoc"/>
    <property type="match status" value="1"/>
</dbReference>
<dbReference type="GO" id="GO:0031499">
    <property type="term" value="C:TRAMP complex"/>
    <property type="evidence" value="ECO:0007669"/>
    <property type="project" value="TreeGrafter"/>
</dbReference>
<dbReference type="GO" id="GO:0010605">
    <property type="term" value="P:negative regulation of macromolecule metabolic process"/>
    <property type="evidence" value="ECO:0007669"/>
    <property type="project" value="UniProtKB-ARBA"/>
</dbReference>
<gene>
    <name evidence="8" type="ORF">UREG_01623</name>
</gene>
<dbReference type="CDD" id="cd05402">
    <property type="entry name" value="NT_PAP_TUTase"/>
    <property type="match status" value="1"/>
</dbReference>
<dbReference type="SUPFAM" id="SSF81631">
    <property type="entry name" value="PAP/OAS1 substrate-binding domain"/>
    <property type="match status" value="1"/>
</dbReference>
<feature type="compositionally biased region" description="Basic and acidic residues" evidence="5">
    <location>
        <begin position="8"/>
        <end position="24"/>
    </location>
</feature>